<dbReference type="Proteomes" id="UP000054197">
    <property type="component" value="Unassembled WGS sequence"/>
</dbReference>
<evidence type="ECO:0000313" key="2">
    <source>
        <dbReference type="Proteomes" id="UP000054197"/>
    </source>
</evidence>
<accession>A0A0W0H342</accession>
<evidence type="ECO:0000313" key="1">
    <source>
        <dbReference type="EMBL" id="KTB55230.1"/>
    </source>
</evidence>
<name>A0A0W0H342_PSEFL</name>
<sequence length="553" mass="61316">MTSQPTLQVDPLLTANLDALLSSVIDADQRQLQMPAGARSERETLKDKRLQELLDRCREEALQQVVGPFGLTPAMFSDIDGGNVTTQHNANQDIYAKASEHYDREADYDYAAAKKQKMKDAVTDGTMNSQTFIDTYTNENAPTKRTAKSNGKLVMNAELDHTIPLKQAHKEGGWMLTPEQRKALASEKDNLHFTTFENNREKSDTAAETALSAEQGYDESITKPLIDKARAAIDQHQPETKDRLLYHGKELGITGAKEFGKTGLRRAMGVLLFEVVNGSFVEVHKVVSQRDDQQPLLDRVMAAVERVLKRVQSKFKAAFEAFFEGGLQGLVSNLLTFLINNLITTSAKVVTIIREGMQELFKALKLLLWPPKEMSGADVMRAVSKSLAGLLTLGAGMLLEQSMNTFIIGIPVLAPLAGIIAPVLTGLMTGLANALLMYAIDSLIDWMLDKGTDFINAQIDTLQATAELGERMIEQVELQFRLSARYRMMAQLNQRIAERFDQATAASQASVQHAQGTMEEQASTIVALSQAIDSKKQFNERLDSLFQQFRKET</sequence>
<dbReference type="EMBL" id="LKEF01000085">
    <property type="protein sequence ID" value="KTB55230.1"/>
    <property type="molecule type" value="Genomic_DNA"/>
</dbReference>
<comment type="caution">
    <text evidence="1">The sequence shown here is derived from an EMBL/GenBank/DDBJ whole genome shotgun (WGS) entry which is preliminary data.</text>
</comment>
<organism evidence="1 2">
    <name type="scientific">Pseudomonas fluorescens ICMP 11288</name>
    <dbReference type="NCBI Taxonomy" id="1198309"/>
    <lineage>
        <taxon>Bacteria</taxon>
        <taxon>Pseudomonadati</taxon>
        <taxon>Pseudomonadota</taxon>
        <taxon>Gammaproteobacteria</taxon>
        <taxon>Pseudomonadales</taxon>
        <taxon>Pseudomonadaceae</taxon>
        <taxon>Pseudomonas</taxon>
    </lineage>
</organism>
<dbReference type="RefSeq" id="WP_058422680.1">
    <property type="nucleotide sequence ID" value="NZ_LKEF01000085.1"/>
</dbReference>
<gene>
    <name evidence="1" type="ORF">AO063_26390</name>
</gene>
<reference evidence="1 2" key="1">
    <citation type="submission" date="2015-09" db="EMBL/GenBank/DDBJ databases">
        <title>Genome sequence of ICMP 11288.</title>
        <authorList>
            <person name="Visnovsky S."/>
            <person name="Lu A."/>
            <person name="Panda P."/>
            <person name="Pitman A."/>
        </authorList>
    </citation>
    <scope>NUCLEOTIDE SEQUENCE [LARGE SCALE GENOMIC DNA]</scope>
    <source>
        <strain evidence="1 2">ICMP 11288</strain>
    </source>
</reference>
<protein>
    <submittedName>
        <fullName evidence="1">Uncharacterized protein</fullName>
    </submittedName>
</protein>
<proteinExistence type="predicted"/>
<dbReference type="AlphaFoldDB" id="A0A0W0H342"/>